<dbReference type="EMBL" id="FOYQ01000002">
    <property type="protein sequence ID" value="SFR52211.1"/>
    <property type="molecule type" value="Genomic_DNA"/>
</dbReference>
<evidence type="ECO:0000256" key="5">
    <source>
        <dbReference type="ARBA" id="ARBA00022801"/>
    </source>
</evidence>
<dbReference type="PANTHER" id="PTHR11409">
    <property type="entry name" value="ADENOSINE DEAMINASE"/>
    <property type="match status" value="1"/>
</dbReference>
<proteinExistence type="inferred from homology"/>
<evidence type="ECO:0000256" key="4">
    <source>
        <dbReference type="ARBA" id="ARBA00022723"/>
    </source>
</evidence>
<dbReference type="GO" id="GO:0046103">
    <property type="term" value="P:inosine biosynthetic process"/>
    <property type="evidence" value="ECO:0007669"/>
    <property type="project" value="TreeGrafter"/>
</dbReference>
<dbReference type="GO" id="GO:0046872">
    <property type="term" value="F:metal ion binding"/>
    <property type="evidence" value="ECO:0007669"/>
    <property type="project" value="UniProtKB-KW"/>
</dbReference>
<dbReference type="GO" id="GO:0005829">
    <property type="term" value="C:cytosol"/>
    <property type="evidence" value="ECO:0007669"/>
    <property type="project" value="TreeGrafter"/>
</dbReference>
<protein>
    <recommendedName>
        <fullName evidence="3">adenosine deaminase</fullName>
        <ecNumber evidence="3">3.5.4.4</ecNumber>
    </recommendedName>
</protein>
<dbReference type="GO" id="GO:0043103">
    <property type="term" value="P:hypoxanthine salvage"/>
    <property type="evidence" value="ECO:0007669"/>
    <property type="project" value="TreeGrafter"/>
</dbReference>
<evidence type="ECO:0000256" key="1">
    <source>
        <dbReference type="ARBA" id="ARBA00001947"/>
    </source>
</evidence>
<feature type="domain" description="Adenosine deaminase" evidence="7">
    <location>
        <begin position="7"/>
        <end position="325"/>
    </location>
</feature>
<evidence type="ECO:0000313" key="9">
    <source>
        <dbReference type="Proteomes" id="UP000199534"/>
    </source>
</evidence>
<keyword evidence="9" id="KW-1185">Reference proteome</keyword>
<dbReference type="AlphaFoldDB" id="A0A1I6HCW1"/>
<dbReference type="STRING" id="400055.SAMN04490243_2565"/>
<dbReference type="NCBIfam" id="TIGR01430">
    <property type="entry name" value="aden_deam"/>
    <property type="match status" value="1"/>
</dbReference>
<dbReference type="GO" id="GO:0006154">
    <property type="term" value="P:adenosine catabolic process"/>
    <property type="evidence" value="ECO:0007669"/>
    <property type="project" value="TreeGrafter"/>
</dbReference>
<evidence type="ECO:0000256" key="2">
    <source>
        <dbReference type="ARBA" id="ARBA00006676"/>
    </source>
</evidence>
<dbReference type="PANTHER" id="PTHR11409:SF43">
    <property type="entry name" value="ADENOSINE DEAMINASE"/>
    <property type="match status" value="1"/>
</dbReference>
<evidence type="ECO:0000256" key="6">
    <source>
        <dbReference type="ARBA" id="ARBA00022833"/>
    </source>
</evidence>
<evidence type="ECO:0000313" key="8">
    <source>
        <dbReference type="EMBL" id="SFR52211.1"/>
    </source>
</evidence>
<dbReference type="InterPro" id="IPR006330">
    <property type="entry name" value="Ado/ade_deaminase"/>
</dbReference>
<dbReference type="EC" id="3.5.4.4" evidence="3"/>
<dbReference type="InterPro" id="IPR001365">
    <property type="entry name" value="A_deaminase_dom"/>
</dbReference>
<accession>A0A1I6HCW1</accession>
<reference evidence="8 9" key="1">
    <citation type="submission" date="2016-10" db="EMBL/GenBank/DDBJ databases">
        <authorList>
            <person name="de Groot N.N."/>
        </authorList>
    </citation>
    <scope>NUCLEOTIDE SEQUENCE [LARGE SCALE GENOMIC DNA]</scope>
    <source>
        <strain evidence="8 9">DSM 21019</strain>
    </source>
</reference>
<dbReference type="InterPro" id="IPR032466">
    <property type="entry name" value="Metal_Hydrolase"/>
</dbReference>
<comment type="cofactor">
    <cofactor evidence="1">
        <name>Zn(2+)</name>
        <dbReference type="ChEBI" id="CHEBI:29105"/>
    </cofactor>
</comment>
<evidence type="ECO:0000259" key="7">
    <source>
        <dbReference type="Pfam" id="PF00962"/>
    </source>
</evidence>
<dbReference type="Gene3D" id="3.20.20.140">
    <property type="entry name" value="Metal-dependent hydrolases"/>
    <property type="match status" value="1"/>
</dbReference>
<comment type="similarity">
    <text evidence="2">Belongs to the metallo-dependent hydrolases superfamily. Adenosine and AMP deaminases family.</text>
</comment>
<dbReference type="Pfam" id="PF00962">
    <property type="entry name" value="A_deaminase"/>
    <property type="match status" value="1"/>
</dbReference>
<dbReference type="SUPFAM" id="SSF51556">
    <property type="entry name" value="Metallo-dependent hydrolases"/>
    <property type="match status" value="1"/>
</dbReference>
<organism evidence="8 9">
    <name type="scientific">Robiginitalea myxolifaciens</name>
    <dbReference type="NCBI Taxonomy" id="400055"/>
    <lineage>
        <taxon>Bacteria</taxon>
        <taxon>Pseudomonadati</taxon>
        <taxon>Bacteroidota</taxon>
        <taxon>Flavobacteriia</taxon>
        <taxon>Flavobacteriales</taxon>
        <taxon>Flavobacteriaceae</taxon>
        <taxon>Robiginitalea</taxon>
    </lineage>
</organism>
<evidence type="ECO:0000256" key="3">
    <source>
        <dbReference type="ARBA" id="ARBA00012784"/>
    </source>
</evidence>
<dbReference type="RefSeq" id="WP_092982950.1">
    <property type="nucleotide sequence ID" value="NZ_FOYQ01000002.1"/>
</dbReference>
<dbReference type="OrthoDB" id="9779574at2"/>
<keyword evidence="5" id="KW-0378">Hydrolase</keyword>
<dbReference type="Proteomes" id="UP000199534">
    <property type="component" value="Unassembled WGS sequence"/>
</dbReference>
<keyword evidence="6" id="KW-0862">Zinc</keyword>
<name>A0A1I6HCW1_9FLAO</name>
<dbReference type="GO" id="GO:0004000">
    <property type="term" value="F:adenosine deaminase activity"/>
    <property type="evidence" value="ECO:0007669"/>
    <property type="project" value="TreeGrafter"/>
</dbReference>
<keyword evidence="4" id="KW-0479">Metal-binding</keyword>
<sequence length="327" mass="37013">MDYSALPKVELHLHLDCSLSYHVVSQIDPAISREQYEAEFIAPAKCTDLADYITRADRAVKLMQTREQLRMVTLDLFEQLEADRIIYAEIRFAPFHHVAGGLTPREVVEAVEQATQEGIAKTGIQANLILCTLRHYGEDRSMTTVQLVEAFKGTRVVGFDIAADEAGFPIDNHVEAFRFAHDKGIPCTAHAGEAKGAESMWETIENFRPDRIGHGVRGTEDPKLMDYLREHQFHLEICPTSNIQVNVFERIEDHSANILFNHGISVGINTDCRTISNTTLSEEYECMAKTFNWGLEHFKKCNIEAIAHSFATEAQKDQLMRRIEAAY</sequence>
<gene>
    <name evidence="8" type="ORF">SAMN04490243_2565</name>
</gene>